<gene>
    <name evidence="2" type="ORF">CKF59_03265</name>
</gene>
<dbReference type="Proteomes" id="UP000265964">
    <property type="component" value="Unassembled WGS sequence"/>
</dbReference>
<sequence length="62" mass="7039">MVIFTIIFAALMRVALAVGVIFLVVLLPLALVSRRAKIVRRYRRIKRASEKKTVPFVAKTVK</sequence>
<keyword evidence="1" id="KW-0812">Transmembrane</keyword>
<evidence type="ECO:0000313" key="2">
    <source>
        <dbReference type="EMBL" id="RIY35721.1"/>
    </source>
</evidence>
<name>A0A3A1YDV4_9GAMM</name>
<accession>A0A3A1YDV4</accession>
<dbReference type="AlphaFoldDB" id="A0A3A1YDV4"/>
<proteinExistence type="predicted"/>
<evidence type="ECO:0000256" key="1">
    <source>
        <dbReference type="SAM" id="Phobius"/>
    </source>
</evidence>
<keyword evidence="3" id="KW-1185">Reference proteome</keyword>
<dbReference type="RefSeq" id="WP_119534550.1">
    <property type="nucleotide sequence ID" value="NZ_NRJF01000080.1"/>
</dbReference>
<keyword evidence="1" id="KW-0472">Membrane</keyword>
<feature type="transmembrane region" description="Helical" evidence="1">
    <location>
        <begin position="6"/>
        <end position="32"/>
    </location>
</feature>
<keyword evidence="1" id="KW-1133">Transmembrane helix</keyword>
<dbReference type="EMBL" id="NRJF01000080">
    <property type="protein sequence ID" value="RIY35721.1"/>
    <property type="molecule type" value="Genomic_DNA"/>
</dbReference>
<organism evidence="2 3">
    <name type="scientific">Psittacicella gerlachiana</name>
    <dbReference type="NCBI Taxonomy" id="2028574"/>
    <lineage>
        <taxon>Bacteria</taxon>
        <taxon>Pseudomonadati</taxon>
        <taxon>Pseudomonadota</taxon>
        <taxon>Gammaproteobacteria</taxon>
        <taxon>Pasteurellales</taxon>
        <taxon>Psittacicellaceae</taxon>
        <taxon>Psittacicella</taxon>
    </lineage>
</organism>
<evidence type="ECO:0000313" key="3">
    <source>
        <dbReference type="Proteomes" id="UP000265964"/>
    </source>
</evidence>
<comment type="caution">
    <text evidence="2">The sequence shown here is derived from an EMBL/GenBank/DDBJ whole genome shotgun (WGS) entry which is preliminary data.</text>
</comment>
<reference evidence="2 3" key="1">
    <citation type="submission" date="2017-08" db="EMBL/GenBank/DDBJ databases">
        <title>Reclassification of Bisgaard taxon 37 and 44.</title>
        <authorList>
            <person name="Christensen H."/>
        </authorList>
    </citation>
    <scope>NUCLEOTIDE SEQUENCE [LARGE SCALE GENOMIC DNA]</scope>
    <source>
        <strain evidence="2 3">EEAB3T1</strain>
    </source>
</reference>
<protein>
    <submittedName>
        <fullName evidence="2">Uncharacterized protein</fullName>
    </submittedName>
</protein>